<keyword evidence="4" id="KW-1185">Reference proteome</keyword>
<sequence>MAGVHEKTCKWFNEHLKRGKCKINKSDLIKEGITEKINHCNLTANMCPYCSKIFINTKYLLNHIFRKHSDTLVNLHGNVMDLIKAEKANRKSPDLLNYMRTEFSHLKGDVEMIKKVLVDHLEGKNDEQLDIKNTCEATLCRSSNVVDADSRIKTAELSKSDPEVNADQITLTDFQQLKAQISELFQIIQETVASKDVEKSASLIEERIYKNLKRELLTEYQDMFMNHQKDNRAECEKYFSEIKKDIFKLEKAIELNSKKIDSSEYLQGIQNKFEYQVQNLLSSHSMLNLNIKEDKTSRSKKTDSEHKQSLNQRLNRRKKSIYISNSLYVRNNKVSPVNKNEDRHSSFDYKRTKSSEPANEFNYLVNGFEKCSDMHVSEAKLMLEEKLKTLNVNPYEDKLSYEEFEKKMRLVNSERDILDKKYVTFSKTRDRIDSYVNKFVKSKMSEKHPKKICLSYSPDVCSQAVSDHDFCFREIYPVNKKGSPGFILSSEQHEVHEKASGILVRNSNGKNVSQIQENVETAMNDPSHSFPPTSSLVKSPNDHTFIKEFSPINWPNYSTANSNISKKSNYGVSQKSIEEISDLSSLESDTLED</sequence>
<dbReference type="AlphaFoldDB" id="A0A8X6TJY9"/>
<evidence type="ECO:0000313" key="3">
    <source>
        <dbReference type="EMBL" id="GFT23040.1"/>
    </source>
</evidence>
<dbReference type="Pfam" id="PF25977">
    <property type="entry name" value="DZIP1"/>
    <property type="match status" value="1"/>
</dbReference>
<dbReference type="Proteomes" id="UP000887013">
    <property type="component" value="Unassembled WGS sequence"/>
</dbReference>
<evidence type="ECO:0000259" key="2">
    <source>
        <dbReference type="PROSITE" id="PS00028"/>
    </source>
</evidence>
<dbReference type="OrthoDB" id="515971at2759"/>
<feature type="compositionally biased region" description="Basic and acidic residues" evidence="1">
    <location>
        <begin position="294"/>
        <end position="308"/>
    </location>
</feature>
<organism evidence="3 4">
    <name type="scientific">Nephila pilipes</name>
    <name type="common">Giant wood spider</name>
    <name type="synonym">Nephila maculata</name>
    <dbReference type="NCBI Taxonomy" id="299642"/>
    <lineage>
        <taxon>Eukaryota</taxon>
        <taxon>Metazoa</taxon>
        <taxon>Ecdysozoa</taxon>
        <taxon>Arthropoda</taxon>
        <taxon>Chelicerata</taxon>
        <taxon>Arachnida</taxon>
        <taxon>Araneae</taxon>
        <taxon>Araneomorphae</taxon>
        <taxon>Entelegynae</taxon>
        <taxon>Araneoidea</taxon>
        <taxon>Nephilidae</taxon>
        <taxon>Nephila</taxon>
    </lineage>
</organism>
<accession>A0A8X6TJY9</accession>
<dbReference type="InterPro" id="IPR013087">
    <property type="entry name" value="Znf_C2H2_type"/>
</dbReference>
<name>A0A8X6TJY9_NEPPI</name>
<evidence type="ECO:0000256" key="1">
    <source>
        <dbReference type="SAM" id="MobiDB-lite"/>
    </source>
</evidence>
<reference evidence="3" key="1">
    <citation type="submission" date="2020-08" db="EMBL/GenBank/DDBJ databases">
        <title>Multicomponent nature underlies the extraordinary mechanical properties of spider dragline silk.</title>
        <authorList>
            <person name="Kono N."/>
            <person name="Nakamura H."/>
            <person name="Mori M."/>
            <person name="Yoshida Y."/>
            <person name="Ohtoshi R."/>
            <person name="Malay A.D."/>
            <person name="Moran D.A.P."/>
            <person name="Tomita M."/>
            <person name="Numata K."/>
            <person name="Arakawa K."/>
        </authorList>
    </citation>
    <scope>NUCLEOTIDE SEQUENCE</scope>
</reference>
<comment type="caution">
    <text evidence="3">The sequence shown here is derived from an EMBL/GenBank/DDBJ whole genome shotgun (WGS) entry which is preliminary data.</text>
</comment>
<protein>
    <submittedName>
        <fullName evidence="3">C2H2-type domain-containing protein</fullName>
    </submittedName>
</protein>
<evidence type="ECO:0000313" key="4">
    <source>
        <dbReference type="Proteomes" id="UP000887013"/>
    </source>
</evidence>
<dbReference type="InterPro" id="IPR058883">
    <property type="entry name" value="DZIP1_dom"/>
</dbReference>
<dbReference type="EMBL" id="BMAW01059831">
    <property type="protein sequence ID" value="GFT23040.1"/>
    <property type="molecule type" value="Genomic_DNA"/>
</dbReference>
<feature type="domain" description="C2H2-type" evidence="2">
    <location>
        <begin position="47"/>
        <end position="68"/>
    </location>
</feature>
<proteinExistence type="predicted"/>
<feature type="region of interest" description="Disordered" evidence="1">
    <location>
        <begin position="294"/>
        <end position="315"/>
    </location>
</feature>
<gene>
    <name evidence="3" type="primary">AVEN_8646_1</name>
    <name evidence="3" type="ORF">NPIL_520741</name>
</gene>
<dbReference type="PROSITE" id="PS00028">
    <property type="entry name" value="ZINC_FINGER_C2H2_1"/>
    <property type="match status" value="1"/>
</dbReference>